<dbReference type="InterPro" id="IPR036465">
    <property type="entry name" value="vWFA_dom_sf"/>
</dbReference>
<dbReference type="AlphaFoldDB" id="A0A4R6ABE5"/>
<gene>
    <name evidence="3" type="ORF">E2L08_08515</name>
</gene>
<comment type="caution">
    <text evidence="3">The sequence shown here is derived from an EMBL/GenBank/DDBJ whole genome shotgun (WGS) entry which is preliminary data.</text>
</comment>
<dbReference type="InterPro" id="IPR018698">
    <property type="entry name" value="VWA-like_dom"/>
</dbReference>
<dbReference type="InterPro" id="IPR025154">
    <property type="entry name" value="Put_metallopeptidase_dom"/>
</dbReference>
<dbReference type="Proteomes" id="UP000295701">
    <property type="component" value="Unassembled WGS sequence"/>
</dbReference>
<feature type="domain" description="Putative metallopeptidase" evidence="2">
    <location>
        <begin position="2"/>
        <end position="270"/>
    </location>
</feature>
<dbReference type="PANTHER" id="PTHR38730">
    <property type="entry name" value="SLL7028 PROTEIN"/>
    <property type="match status" value="1"/>
</dbReference>
<evidence type="ECO:0000259" key="1">
    <source>
        <dbReference type="Pfam" id="PF09967"/>
    </source>
</evidence>
<sequence length="402" mass="42697">MTHARRAGPALAHLGETDPALAVLALWCRHRDGTGPTRTEGETIRYGPGFDLMPLAEQVGMAAHHILHVALRHGPRQAALAERMGPGFDPDLYGIAADAIVNETLGLAGHPLPRPSLRLSELLAAIGAPAVSPVAALAEWDADALALRLHRDAPTRQKARDHGKARAFLRDLAPGDAGDTPQEAEAWVAHLERALAAGRAAGSGIGALAGRLADMAPPRIPWERQLRGLLARALIEAPRVSWRRPSGRWAARHADARARGAAEPAFEPGRQRIDHLPRIVVALDTSSSVDEATLALFSAEIRGIAARMAAETWLLAFDEDVHEERRIDPGDRGALDRIAPRTGGGTDYGPVMARCRALGPSVAVILTDLDALPVPPPACPVLWVTPRPAPPPPYGRALAIAG</sequence>
<dbReference type="Pfam" id="PF13203">
    <property type="entry name" value="DUF2201_N"/>
    <property type="match status" value="1"/>
</dbReference>
<dbReference type="OrthoDB" id="9761650at2"/>
<feature type="domain" description="VWA-like" evidence="1">
    <location>
        <begin position="279"/>
        <end position="400"/>
    </location>
</feature>
<dbReference type="EMBL" id="SNAA01000008">
    <property type="protein sequence ID" value="TDL79638.1"/>
    <property type="molecule type" value="Genomic_DNA"/>
</dbReference>
<protein>
    <recommendedName>
        <fullName evidence="5">Metal-dependent peptidase</fullName>
    </recommendedName>
</protein>
<dbReference type="SUPFAM" id="SSF53300">
    <property type="entry name" value="vWA-like"/>
    <property type="match status" value="1"/>
</dbReference>
<reference evidence="3 4" key="1">
    <citation type="submission" date="2019-03" db="EMBL/GenBank/DDBJ databases">
        <title>Primorskyibacter sp. SS33 isolated from sediments.</title>
        <authorList>
            <person name="Xunke S."/>
        </authorList>
    </citation>
    <scope>NUCLEOTIDE SEQUENCE [LARGE SCALE GENOMIC DNA]</scope>
    <source>
        <strain evidence="3 4">SS33</strain>
    </source>
</reference>
<evidence type="ECO:0000259" key="2">
    <source>
        <dbReference type="Pfam" id="PF13203"/>
    </source>
</evidence>
<evidence type="ECO:0000313" key="4">
    <source>
        <dbReference type="Proteomes" id="UP000295701"/>
    </source>
</evidence>
<proteinExistence type="predicted"/>
<accession>A0A4R6ABE5</accession>
<dbReference type="Pfam" id="PF09967">
    <property type="entry name" value="DUF2201"/>
    <property type="match status" value="1"/>
</dbReference>
<evidence type="ECO:0008006" key="5">
    <source>
        <dbReference type="Google" id="ProtNLM"/>
    </source>
</evidence>
<organism evidence="3 4">
    <name type="scientific">Palleronia sediminis</name>
    <dbReference type="NCBI Taxonomy" id="2547833"/>
    <lineage>
        <taxon>Bacteria</taxon>
        <taxon>Pseudomonadati</taxon>
        <taxon>Pseudomonadota</taxon>
        <taxon>Alphaproteobacteria</taxon>
        <taxon>Rhodobacterales</taxon>
        <taxon>Roseobacteraceae</taxon>
        <taxon>Palleronia</taxon>
    </lineage>
</organism>
<dbReference type="RefSeq" id="WP_133396650.1">
    <property type="nucleotide sequence ID" value="NZ_SNAA01000008.1"/>
</dbReference>
<evidence type="ECO:0000313" key="3">
    <source>
        <dbReference type="EMBL" id="TDL79638.1"/>
    </source>
</evidence>
<dbReference type="PANTHER" id="PTHR38730:SF1">
    <property type="entry name" value="SLL7028 PROTEIN"/>
    <property type="match status" value="1"/>
</dbReference>
<keyword evidence="4" id="KW-1185">Reference proteome</keyword>
<name>A0A4R6ABE5_9RHOB</name>